<feature type="domain" description="HTH marR-type" evidence="2">
    <location>
        <begin position="34"/>
        <end position="133"/>
    </location>
</feature>
<keyword evidence="1" id="KW-0472">Membrane</keyword>
<accession>A0A7W0CJU3</accession>
<evidence type="ECO:0000313" key="3">
    <source>
        <dbReference type="EMBL" id="MBA2892262.1"/>
    </source>
</evidence>
<protein>
    <submittedName>
        <fullName evidence="3">DNA-binding MarR family transcriptional regulator</fullName>
    </submittedName>
</protein>
<reference evidence="3 4" key="1">
    <citation type="submission" date="2020-07" db="EMBL/GenBank/DDBJ databases">
        <title>Genomic Encyclopedia of Type Strains, Phase IV (KMG-IV): sequencing the most valuable type-strain genomes for metagenomic binning, comparative biology and taxonomic classification.</title>
        <authorList>
            <person name="Goeker M."/>
        </authorList>
    </citation>
    <scope>NUCLEOTIDE SEQUENCE [LARGE SCALE GENOMIC DNA]</scope>
    <source>
        <strain evidence="3 4">DSM 45533</strain>
    </source>
</reference>
<evidence type="ECO:0000256" key="1">
    <source>
        <dbReference type="SAM" id="Phobius"/>
    </source>
</evidence>
<dbReference type="InterPro" id="IPR036390">
    <property type="entry name" value="WH_DNA-bd_sf"/>
</dbReference>
<dbReference type="SUPFAM" id="SSF46785">
    <property type="entry name" value="Winged helix' DNA-binding domain"/>
    <property type="match status" value="1"/>
</dbReference>
<keyword evidence="4" id="KW-1185">Reference proteome</keyword>
<gene>
    <name evidence="3" type="ORF">HNR30_003603</name>
</gene>
<comment type="caution">
    <text evidence="3">The sequence shown here is derived from an EMBL/GenBank/DDBJ whole genome shotgun (WGS) entry which is preliminary data.</text>
</comment>
<dbReference type="AlphaFoldDB" id="A0A7W0CJU3"/>
<organism evidence="3 4">
    <name type="scientific">Nonomuraea soli</name>
    <dbReference type="NCBI Taxonomy" id="1032476"/>
    <lineage>
        <taxon>Bacteria</taxon>
        <taxon>Bacillati</taxon>
        <taxon>Actinomycetota</taxon>
        <taxon>Actinomycetes</taxon>
        <taxon>Streptosporangiales</taxon>
        <taxon>Streptosporangiaceae</taxon>
        <taxon>Nonomuraea</taxon>
    </lineage>
</organism>
<dbReference type="PANTHER" id="PTHR33164">
    <property type="entry name" value="TRANSCRIPTIONAL REGULATOR, MARR FAMILY"/>
    <property type="match status" value="1"/>
</dbReference>
<dbReference type="InterPro" id="IPR000835">
    <property type="entry name" value="HTH_MarR-typ"/>
</dbReference>
<dbReference type="PANTHER" id="PTHR33164:SF43">
    <property type="entry name" value="HTH-TYPE TRANSCRIPTIONAL REPRESSOR YETL"/>
    <property type="match status" value="1"/>
</dbReference>
<dbReference type="Pfam" id="PF12802">
    <property type="entry name" value="MarR_2"/>
    <property type="match status" value="1"/>
</dbReference>
<dbReference type="EMBL" id="JACDUR010000003">
    <property type="protein sequence ID" value="MBA2892262.1"/>
    <property type="molecule type" value="Genomic_DNA"/>
</dbReference>
<dbReference type="GO" id="GO:0003700">
    <property type="term" value="F:DNA-binding transcription factor activity"/>
    <property type="evidence" value="ECO:0007669"/>
    <property type="project" value="InterPro"/>
</dbReference>
<dbReference type="InterPro" id="IPR036388">
    <property type="entry name" value="WH-like_DNA-bd_sf"/>
</dbReference>
<dbReference type="Gene3D" id="1.10.10.10">
    <property type="entry name" value="Winged helix-like DNA-binding domain superfamily/Winged helix DNA-binding domain"/>
    <property type="match status" value="1"/>
</dbReference>
<keyword evidence="3" id="KW-0238">DNA-binding</keyword>
<dbReference type="InterPro" id="IPR039422">
    <property type="entry name" value="MarR/SlyA-like"/>
</dbReference>
<dbReference type="SMART" id="SM00347">
    <property type="entry name" value="HTH_MARR"/>
    <property type="match status" value="1"/>
</dbReference>
<dbReference type="GO" id="GO:0006950">
    <property type="term" value="P:response to stress"/>
    <property type="evidence" value="ECO:0007669"/>
    <property type="project" value="TreeGrafter"/>
</dbReference>
<keyword evidence="1" id="KW-1133">Transmembrane helix</keyword>
<name>A0A7W0CJU3_9ACTN</name>
<dbReference type="GO" id="GO:0003677">
    <property type="term" value="F:DNA binding"/>
    <property type="evidence" value="ECO:0007669"/>
    <property type="project" value="UniProtKB-KW"/>
</dbReference>
<proteinExistence type="predicted"/>
<keyword evidence="1" id="KW-0812">Transmembrane</keyword>
<dbReference type="Proteomes" id="UP000530928">
    <property type="component" value="Unassembled WGS sequence"/>
</dbReference>
<sequence length="158" mass="16639">MNGPPSPYPHGPMLTDAALTVYRLNGQFLALGDALARPAGITVAWWQVLSAVLGTPMSVAGIARLRGLTRQGVQRVADLLVDKGLAEYETNPAHRRAKLLCPTAAGRAAIEAIDPDLEAAADRVIGALGHEGLLEVVDALKRLSAALEFDPADLKSMP</sequence>
<dbReference type="RefSeq" id="WP_220133632.1">
    <property type="nucleotide sequence ID" value="NZ_BAABAM010000002.1"/>
</dbReference>
<feature type="transmembrane region" description="Helical" evidence="1">
    <location>
        <begin position="44"/>
        <end position="65"/>
    </location>
</feature>
<evidence type="ECO:0000259" key="2">
    <source>
        <dbReference type="SMART" id="SM00347"/>
    </source>
</evidence>
<evidence type="ECO:0000313" key="4">
    <source>
        <dbReference type="Proteomes" id="UP000530928"/>
    </source>
</evidence>